<comment type="caution">
    <text evidence="3">The sequence shown here is derived from an EMBL/GenBank/DDBJ whole genome shotgun (WGS) entry which is preliminary data.</text>
</comment>
<dbReference type="Gene3D" id="3.60.110.10">
    <property type="entry name" value="Carbon-nitrogen hydrolase"/>
    <property type="match status" value="1"/>
</dbReference>
<protein>
    <recommendedName>
        <fullName evidence="2">CN hydrolase domain-containing protein</fullName>
    </recommendedName>
</protein>
<dbReference type="PANTHER" id="PTHR43674">
    <property type="entry name" value="NITRILASE C965.09-RELATED"/>
    <property type="match status" value="1"/>
</dbReference>
<dbReference type="SUPFAM" id="SSF56317">
    <property type="entry name" value="Carbon-nitrogen hydrolase"/>
    <property type="match status" value="1"/>
</dbReference>
<dbReference type="InterPro" id="IPR001110">
    <property type="entry name" value="UPF0012_CS"/>
</dbReference>
<feature type="non-terminal residue" evidence="3">
    <location>
        <position position="1"/>
    </location>
</feature>
<proteinExistence type="predicted"/>
<dbReference type="GO" id="GO:0033388">
    <property type="term" value="P:putrescine biosynthetic process from arginine"/>
    <property type="evidence" value="ECO:0007669"/>
    <property type="project" value="TreeGrafter"/>
</dbReference>
<name>X1H9Z0_9ZZZZ</name>
<gene>
    <name evidence="3" type="ORF">S03H2_33787</name>
</gene>
<accession>X1H9Z0</accession>
<dbReference type="InterPro" id="IPR050345">
    <property type="entry name" value="Aliph_Amidase/BUP"/>
</dbReference>
<organism evidence="3">
    <name type="scientific">marine sediment metagenome</name>
    <dbReference type="NCBI Taxonomy" id="412755"/>
    <lineage>
        <taxon>unclassified sequences</taxon>
        <taxon>metagenomes</taxon>
        <taxon>ecological metagenomes</taxon>
    </lineage>
</organism>
<dbReference type="PROSITE" id="PS01227">
    <property type="entry name" value="UPF0012"/>
    <property type="match status" value="1"/>
</dbReference>
<evidence type="ECO:0000259" key="2">
    <source>
        <dbReference type="PROSITE" id="PS50263"/>
    </source>
</evidence>
<dbReference type="PROSITE" id="PS50263">
    <property type="entry name" value="CN_HYDROLASE"/>
    <property type="match status" value="1"/>
</dbReference>
<dbReference type="AlphaFoldDB" id="X1H9Z0"/>
<dbReference type="PANTHER" id="PTHR43674:SF2">
    <property type="entry name" value="BETA-UREIDOPROPIONASE"/>
    <property type="match status" value="1"/>
</dbReference>
<dbReference type="CDD" id="cd07197">
    <property type="entry name" value="nitrilase"/>
    <property type="match status" value="1"/>
</dbReference>
<dbReference type="Pfam" id="PF00795">
    <property type="entry name" value="CN_hydrolase"/>
    <property type="match status" value="1"/>
</dbReference>
<keyword evidence="1" id="KW-0378">Hydrolase</keyword>
<dbReference type="GO" id="GO:0050126">
    <property type="term" value="F:N-carbamoylputrescine amidase activity"/>
    <property type="evidence" value="ECO:0007669"/>
    <property type="project" value="TreeGrafter"/>
</dbReference>
<dbReference type="InterPro" id="IPR003010">
    <property type="entry name" value="C-N_Hydrolase"/>
</dbReference>
<feature type="domain" description="CN hydrolase" evidence="2">
    <location>
        <begin position="1"/>
        <end position="106"/>
    </location>
</feature>
<evidence type="ECO:0000313" key="3">
    <source>
        <dbReference type="EMBL" id="GAH50664.1"/>
    </source>
</evidence>
<evidence type="ECO:0000256" key="1">
    <source>
        <dbReference type="ARBA" id="ARBA00022801"/>
    </source>
</evidence>
<dbReference type="InterPro" id="IPR036526">
    <property type="entry name" value="C-N_Hydrolase_sf"/>
</dbReference>
<reference evidence="3" key="1">
    <citation type="journal article" date="2014" name="Front. Microbiol.">
        <title>High frequency of phylogenetically diverse reductive dehalogenase-homologous genes in deep subseafloor sedimentary metagenomes.</title>
        <authorList>
            <person name="Kawai M."/>
            <person name="Futagami T."/>
            <person name="Toyoda A."/>
            <person name="Takaki Y."/>
            <person name="Nishi S."/>
            <person name="Hori S."/>
            <person name="Arai W."/>
            <person name="Tsubouchi T."/>
            <person name="Morono Y."/>
            <person name="Uchiyama I."/>
            <person name="Ito T."/>
            <person name="Fujiyama A."/>
            <person name="Inagaki F."/>
            <person name="Takami H."/>
        </authorList>
    </citation>
    <scope>NUCLEOTIDE SEQUENCE</scope>
    <source>
        <strain evidence="3">Expedition CK06-06</strain>
    </source>
</reference>
<dbReference type="EMBL" id="BARU01020586">
    <property type="protein sequence ID" value="GAH50664.1"/>
    <property type="molecule type" value="Genomic_DNA"/>
</dbReference>
<sequence length="142" mass="15417">IGNIGLQICYDILFPESSRVMTLLGADILALSTNFSSAQTHGEKITTYVVSARAIENRVHVVSTNRVGSERGFSFAGLSKIVDASGDILGLASADKEEIIYGEVSLESARQKHITHIPGQCEIDQIKDRRPELYGVITKPSL</sequence>